<reference evidence="3 4" key="1">
    <citation type="submission" date="2017-06" db="EMBL/GenBank/DDBJ databases">
        <title>Global population genomics of the pathogenic fungus Cryptococcus neoformans var. grubii.</title>
        <authorList>
            <person name="Cuomo C."/>
            <person name="Litvintseva A."/>
            <person name="Chen Y."/>
            <person name="Young S."/>
            <person name="Zeng Q."/>
            <person name="Chapman S."/>
            <person name="Gujja S."/>
            <person name="Saif S."/>
            <person name="Birren B."/>
        </authorList>
    </citation>
    <scope>NUCLEOTIDE SEQUENCE [LARGE SCALE GENOMIC DNA]</scope>
    <source>
        <strain evidence="3 4">Tu259-1</strain>
    </source>
</reference>
<dbReference type="Proteomes" id="UP000199727">
    <property type="component" value="Unassembled WGS sequence"/>
</dbReference>
<evidence type="ECO:0000256" key="1">
    <source>
        <dbReference type="SAM" id="MobiDB-lite"/>
    </source>
</evidence>
<protein>
    <submittedName>
        <fullName evidence="3">Uncharacterized protein</fullName>
    </submittedName>
</protein>
<feature type="transmembrane region" description="Helical" evidence="2">
    <location>
        <begin position="12"/>
        <end position="30"/>
    </location>
</feature>
<keyword evidence="2" id="KW-1133">Transmembrane helix</keyword>
<keyword evidence="2" id="KW-0472">Membrane</keyword>
<dbReference type="EMBL" id="AMKT01000056">
    <property type="protein sequence ID" value="OXG18217.1"/>
    <property type="molecule type" value="Genomic_DNA"/>
</dbReference>
<evidence type="ECO:0000256" key="2">
    <source>
        <dbReference type="SAM" id="Phobius"/>
    </source>
</evidence>
<feature type="region of interest" description="Disordered" evidence="1">
    <location>
        <begin position="50"/>
        <end position="71"/>
    </location>
</feature>
<name>A0A854QAR0_CRYNE</name>
<comment type="caution">
    <text evidence="3">The sequence shown here is derived from an EMBL/GenBank/DDBJ whole genome shotgun (WGS) entry which is preliminary data.</text>
</comment>
<keyword evidence="2" id="KW-0812">Transmembrane</keyword>
<evidence type="ECO:0000313" key="4">
    <source>
        <dbReference type="Proteomes" id="UP000199727"/>
    </source>
</evidence>
<dbReference type="OrthoDB" id="5304367at2759"/>
<evidence type="ECO:0000313" key="3">
    <source>
        <dbReference type="EMBL" id="OXG18217.1"/>
    </source>
</evidence>
<organism evidence="3 4">
    <name type="scientific">Cryptococcus neoformans Tu259-1</name>
    <dbReference type="NCBI Taxonomy" id="1230072"/>
    <lineage>
        <taxon>Eukaryota</taxon>
        <taxon>Fungi</taxon>
        <taxon>Dikarya</taxon>
        <taxon>Basidiomycota</taxon>
        <taxon>Agaricomycotina</taxon>
        <taxon>Tremellomycetes</taxon>
        <taxon>Tremellales</taxon>
        <taxon>Cryptococcaceae</taxon>
        <taxon>Cryptococcus</taxon>
        <taxon>Cryptococcus neoformans species complex</taxon>
    </lineage>
</organism>
<dbReference type="AlphaFoldDB" id="A0A854QAR0"/>
<proteinExistence type="predicted"/>
<accession>A0A854QAR0</accession>
<gene>
    <name evidence="3" type="ORF">C361_04338</name>
</gene>
<sequence length="71" mass="7870">MPPLGVKDLTMPAAAFTMAIVLGSHVYSSINQARQEAEFKRAQALELEHEKKLRRLSGGQNGTSMDNQREN</sequence>
<feature type="compositionally biased region" description="Polar residues" evidence="1">
    <location>
        <begin position="62"/>
        <end position="71"/>
    </location>
</feature>